<dbReference type="Proteomes" id="UP001185092">
    <property type="component" value="Unassembled WGS sequence"/>
</dbReference>
<dbReference type="SMART" id="SM00257">
    <property type="entry name" value="LysM"/>
    <property type="match status" value="2"/>
</dbReference>
<dbReference type="AlphaFoldDB" id="A0AAE4BRF5"/>
<dbReference type="SUPFAM" id="SSF53955">
    <property type="entry name" value="Lysozyme-like"/>
    <property type="match status" value="1"/>
</dbReference>
<dbReference type="Gene3D" id="3.10.350.10">
    <property type="entry name" value="LysM domain"/>
    <property type="match status" value="2"/>
</dbReference>
<evidence type="ECO:0000259" key="2">
    <source>
        <dbReference type="PROSITE" id="PS51782"/>
    </source>
</evidence>
<dbReference type="InterPro" id="IPR008258">
    <property type="entry name" value="Transglycosylase_SLT_dom_1"/>
</dbReference>
<dbReference type="Gene3D" id="1.10.530.10">
    <property type="match status" value="1"/>
</dbReference>
<evidence type="ECO:0000313" key="3">
    <source>
        <dbReference type="EMBL" id="MDR6237730.1"/>
    </source>
</evidence>
<dbReference type="PANTHER" id="PTHR37423">
    <property type="entry name" value="SOLUBLE LYTIC MUREIN TRANSGLYCOSYLASE-RELATED"/>
    <property type="match status" value="1"/>
</dbReference>
<name>A0AAE4BRF5_9BACT</name>
<organism evidence="3 4">
    <name type="scientific">Aureibacter tunicatorum</name>
    <dbReference type="NCBI Taxonomy" id="866807"/>
    <lineage>
        <taxon>Bacteria</taxon>
        <taxon>Pseudomonadati</taxon>
        <taxon>Bacteroidota</taxon>
        <taxon>Cytophagia</taxon>
        <taxon>Cytophagales</taxon>
        <taxon>Persicobacteraceae</taxon>
        <taxon>Aureibacter</taxon>
    </lineage>
</organism>
<dbReference type="Pfam" id="PF01476">
    <property type="entry name" value="LysM"/>
    <property type="match status" value="2"/>
</dbReference>
<dbReference type="Pfam" id="PF01464">
    <property type="entry name" value="SLT"/>
    <property type="match status" value="1"/>
</dbReference>
<feature type="domain" description="LysM" evidence="2">
    <location>
        <begin position="383"/>
        <end position="426"/>
    </location>
</feature>
<dbReference type="CDD" id="cd00118">
    <property type="entry name" value="LysM"/>
    <property type="match status" value="2"/>
</dbReference>
<comment type="similarity">
    <text evidence="1">Belongs to the transglycosylase Slt family.</text>
</comment>
<dbReference type="SUPFAM" id="SSF54106">
    <property type="entry name" value="LysM domain"/>
    <property type="match status" value="2"/>
</dbReference>
<gene>
    <name evidence="3" type="ORF">HNQ88_000706</name>
</gene>
<dbReference type="InterPro" id="IPR023346">
    <property type="entry name" value="Lysozyme-like_dom_sf"/>
</dbReference>
<evidence type="ECO:0000313" key="4">
    <source>
        <dbReference type="Proteomes" id="UP001185092"/>
    </source>
</evidence>
<reference evidence="3" key="1">
    <citation type="submission" date="2023-07" db="EMBL/GenBank/DDBJ databases">
        <title>Genomic Encyclopedia of Type Strains, Phase IV (KMG-IV): sequencing the most valuable type-strain genomes for metagenomic binning, comparative biology and taxonomic classification.</title>
        <authorList>
            <person name="Goeker M."/>
        </authorList>
    </citation>
    <scope>NUCLEOTIDE SEQUENCE</scope>
    <source>
        <strain evidence="3">DSM 26174</strain>
    </source>
</reference>
<evidence type="ECO:0000256" key="1">
    <source>
        <dbReference type="ARBA" id="ARBA00007734"/>
    </source>
</evidence>
<dbReference type="RefSeq" id="WP_309937199.1">
    <property type="nucleotide sequence ID" value="NZ_AP025305.1"/>
</dbReference>
<feature type="domain" description="LysM" evidence="2">
    <location>
        <begin position="452"/>
        <end position="496"/>
    </location>
</feature>
<keyword evidence="4" id="KW-1185">Reference proteome</keyword>
<sequence length="497" mass="57201">MYSPRSVVFLLVGVLSFVLASIESVGKDTVGPGDLRIKVLADLQENLEFLRQEDEDLQRMGNRYRLAPIFEGVASVGVEEEIPVASYEEILERMSKIESQIPLNFNHRVKSFVDYYVVRDRAYSRMALSRKDIYFPMMEEKLKSHGLPDELKYLSVVESGLQTHVRSRAGAVGLWQFMAMTARYYGMKYDFYYDERRDPEKSTEAACKYLKSLYAQFGDWELALAAYNCGPGNVRKAIRRSGYKKTFWEIYRHLPRETRSYVPQFVAITYMFNHAEEHKLYSRIEKHPIPSDTIIVNHFLNLKVVSDMMEVPIEDIRFINPELKRDAVPSHLKGYSLNLPEHKMDYFRANEVAILDSAKRVGKKELEKLAKNSAGSTWGREKVVYRVRRGDVLGRIAARHGVRVRDIKAWNNLRSSFIREGQKLKIYVKSSHFDSYAKSTSVKANQSIPDSGVHLVQPGDSLWSIANKYKGLTIEKIKKLNNLGSNMIKPGQKLIIS</sequence>
<proteinExistence type="inferred from homology"/>
<dbReference type="EMBL" id="JAVDQD010000001">
    <property type="protein sequence ID" value="MDR6237730.1"/>
    <property type="molecule type" value="Genomic_DNA"/>
</dbReference>
<protein>
    <submittedName>
        <fullName evidence="3">Membrane-bound lytic murein transglycosylase D</fullName>
    </submittedName>
</protein>
<dbReference type="InterPro" id="IPR036779">
    <property type="entry name" value="LysM_dom_sf"/>
</dbReference>
<dbReference type="CDD" id="cd16894">
    <property type="entry name" value="MltD-like"/>
    <property type="match status" value="1"/>
</dbReference>
<dbReference type="PROSITE" id="PS51782">
    <property type="entry name" value="LYSM"/>
    <property type="match status" value="2"/>
</dbReference>
<dbReference type="PANTHER" id="PTHR37423:SF2">
    <property type="entry name" value="MEMBRANE-BOUND LYTIC MUREIN TRANSGLYCOSYLASE C"/>
    <property type="match status" value="1"/>
</dbReference>
<dbReference type="InterPro" id="IPR018392">
    <property type="entry name" value="LysM"/>
</dbReference>
<accession>A0AAE4BRF5</accession>
<comment type="caution">
    <text evidence="3">The sequence shown here is derived from an EMBL/GenBank/DDBJ whole genome shotgun (WGS) entry which is preliminary data.</text>
</comment>